<feature type="chain" id="PRO_5012848321" description="GH16 domain-containing protein" evidence="1">
    <location>
        <begin position="23"/>
        <end position="352"/>
    </location>
</feature>
<evidence type="ECO:0000313" key="4">
    <source>
        <dbReference type="Proteomes" id="UP000215453"/>
    </source>
</evidence>
<dbReference type="PANTHER" id="PTHR10963">
    <property type="entry name" value="GLYCOSYL HYDROLASE-RELATED"/>
    <property type="match status" value="1"/>
</dbReference>
<feature type="domain" description="GH16" evidence="2">
    <location>
        <begin position="40"/>
        <end position="352"/>
    </location>
</feature>
<dbReference type="InterPro" id="IPR000757">
    <property type="entry name" value="Beta-glucanase-like"/>
</dbReference>
<accession>A0A1Y6LX98</accession>
<dbReference type="Gene3D" id="2.60.120.200">
    <property type="match status" value="1"/>
</dbReference>
<dbReference type="SUPFAM" id="SSF49899">
    <property type="entry name" value="Concanavalin A-like lectins/glucanases"/>
    <property type="match status" value="1"/>
</dbReference>
<evidence type="ECO:0000256" key="1">
    <source>
        <dbReference type="SAM" id="SignalP"/>
    </source>
</evidence>
<dbReference type="InterPro" id="IPR013320">
    <property type="entry name" value="ConA-like_dom_sf"/>
</dbReference>
<dbReference type="GO" id="GO:0004553">
    <property type="term" value="F:hydrolase activity, hydrolyzing O-glycosyl compounds"/>
    <property type="evidence" value="ECO:0007669"/>
    <property type="project" value="InterPro"/>
</dbReference>
<evidence type="ECO:0000313" key="3">
    <source>
        <dbReference type="EMBL" id="SMY29007.1"/>
    </source>
</evidence>
<sequence length="352" mass="37918">MKLSTSTTTTLLLLTTLPLISAHPATTNSSKSTTNTAGYTLQKSYTAPTFFDNFNFFTGPDPTHGHVIYTDRAHAATSNYVAFHTRPASKDTTAYIGVNTTPLAPNGRESVRLIGKDAFNAGSMIVFDVRHIPVQWGVWPAIWLLGKDGTWPQTGESDVLEYVHRGQHNAMTLHTAPGCSVSNSSSNPKDGVFSGNLVHSDCNTDDATTGCSIAAPKDFHIATAGDAFNKQGGGVYVHDWTADGISVYLFPRNALPADLVAGKPDSSTWKQKPLARFAGSGCDFEERFKNMNIIINIDFCGDWAGRDKVWQESGAQKATGAATCKEYVANNGGDFKESFFEIGGIQVYGKGK</sequence>
<gene>
    <name evidence="3" type="ORF">ZT1A5_G10453</name>
</gene>
<dbReference type="PANTHER" id="PTHR10963:SF24">
    <property type="entry name" value="GLYCOSIDASE C21B10.07-RELATED"/>
    <property type="match status" value="1"/>
</dbReference>
<feature type="signal peptide" evidence="1">
    <location>
        <begin position="1"/>
        <end position="22"/>
    </location>
</feature>
<dbReference type="InterPro" id="IPR050546">
    <property type="entry name" value="Glycosyl_Hydrlase_16"/>
</dbReference>
<dbReference type="AlphaFoldDB" id="A0A1Y6LX98"/>
<dbReference type="Proteomes" id="UP000215453">
    <property type="component" value="Chromosome 11"/>
</dbReference>
<reference evidence="3 4" key="1">
    <citation type="submission" date="2016-10" db="EMBL/GenBank/DDBJ databases">
        <authorList>
            <person name="Varghese N."/>
        </authorList>
    </citation>
    <scope>NUCLEOTIDE SEQUENCE [LARGE SCALE GENOMIC DNA]</scope>
</reference>
<keyword evidence="1" id="KW-0732">Signal</keyword>
<evidence type="ECO:0000259" key="2">
    <source>
        <dbReference type="PROSITE" id="PS51762"/>
    </source>
</evidence>
<dbReference type="GO" id="GO:0009251">
    <property type="term" value="P:glucan catabolic process"/>
    <property type="evidence" value="ECO:0007669"/>
    <property type="project" value="TreeGrafter"/>
</dbReference>
<dbReference type="EMBL" id="LT882686">
    <property type="protein sequence ID" value="SMY29007.1"/>
    <property type="molecule type" value="Genomic_DNA"/>
</dbReference>
<proteinExistence type="predicted"/>
<dbReference type="Pfam" id="PF26113">
    <property type="entry name" value="GH16_XgeA"/>
    <property type="match status" value="1"/>
</dbReference>
<name>A0A1Y6LX98_ZYMTR</name>
<protein>
    <recommendedName>
        <fullName evidence="2">GH16 domain-containing protein</fullName>
    </recommendedName>
</protein>
<dbReference type="PROSITE" id="PS51762">
    <property type="entry name" value="GH16_2"/>
    <property type="match status" value="1"/>
</dbReference>
<organism evidence="3 4">
    <name type="scientific">Zymoseptoria tritici ST99CH_1A5</name>
    <dbReference type="NCBI Taxonomy" id="1276529"/>
    <lineage>
        <taxon>Eukaryota</taxon>
        <taxon>Fungi</taxon>
        <taxon>Dikarya</taxon>
        <taxon>Ascomycota</taxon>
        <taxon>Pezizomycotina</taxon>
        <taxon>Dothideomycetes</taxon>
        <taxon>Dothideomycetidae</taxon>
        <taxon>Mycosphaerellales</taxon>
        <taxon>Mycosphaerellaceae</taxon>
        <taxon>Zymoseptoria</taxon>
    </lineage>
</organism>